<dbReference type="Pfam" id="PF09285">
    <property type="entry name" value="Elong-fact-P_C"/>
    <property type="match status" value="1"/>
</dbReference>
<protein>
    <recommendedName>
        <fullName evidence="2">Elongation factor P C-terminal domain-containing protein</fullName>
    </recommendedName>
</protein>
<dbReference type="Gene3D" id="2.40.50.140">
    <property type="entry name" value="Nucleic acid-binding proteins"/>
    <property type="match status" value="2"/>
</dbReference>
<feature type="region of interest" description="Disordered" evidence="1">
    <location>
        <begin position="85"/>
        <end position="105"/>
    </location>
</feature>
<feature type="domain" description="Elongation factor P C-terminal" evidence="2">
    <location>
        <begin position="162"/>
        <end position="217"/>
    </location>
</feature>
<dbReference type="Pfam" id="PF08207">
    <property type="entry name" value="EFP_N"/>
    <property type="match status" value="1"/>
</dbReference>
<name>A0A0F9VRZ7_9ZZZZ</name>
<dbReference type="InterPro" id="IPR008991">
    <property type="entry name" value="Translation_prot_SH3-like_sf"/>
</dbReference>
<organism evidence="3">
    <name type="scientific">marine sediment metagenome</name>
    <dbReference type="NCBI Taxonomy" id="412755"/>
    <lineage>
        <taxon>unclassified sequences</taxon>
        <taxon>metagenomes</taxon>
        <taxon>ecological metagenomes</taxon>
    </lineage>
</organism>
<evidence type="ECO:0000313" key="3">
    <source>
        <dbReference type="EMBL" id="KKO02713.1"/>
    </source>
</evidence>
<proteinExistence type="predicted"/>
<dbReference type="SUPFAM" id="SSF50104">
    <property type="entry name" value="Translation proteins SH3-like domain"/>
    <property type="match status" value="1"/>
</dbReference>
<gene>
    <name evidence="3" type="ORF">LCGC14_0101620</name>
</gene>
<dbReference type="SUPFAM" id="SSF50249">
    <property type="entry name" value="Nucleic acid-binding proteins"/>
    <property type="match status" value="1"/>
</dbReference>
<dbReference type="InterPro" id="IPR013185">
    <property type="entry name" value="Transl_elong_KOW-like"/>
</dbReference>
<evidence type="ECO:0000259" key="2">
    <source>
        <dbReference type="SMART" id="SM00841"/>
    </source>
</evidence>
<dbReference type="InterPro" id="IPR015365">
    <property type="entry name" value="Elong-fact-P_C"/>
</dbReference>
<reference evidence="3" key="1">
    <citation type="journal article" date="2015" name="Nature">
        <title>Complex archaea that bridge the gap between prokaryotes and eukaryotes.</title>
        <authorList>
            <person name="Spang A."/>
            <person name="Saw J.H."/>
            <person name="Jorgensen S.L."/>
            <person name="Zaremba-Niedzwiedzka K."/>
            <person name="Martijn J."/>
            <person name="Lind A.E."/>
            <person name="van Eijk R."/>
            <person name="Schleper C."/>
            <person name="Guy L."/>
            <person name="Ettema T.J."/>
        </authorList>
    </citation>
    <scope>NUCLEOTIDE SEQUENCE</scope>
</reference>
<dbReference type="PANTHER" id="PTHR30053:SF12">
    <property type="entry name" value="ELONGATION FACTOR P (EF-P) FAMILY PROTEIN"/>
    <property type="match status" value="1"/>
</dbReference>
<dbReference type="InterPro" id="IPR013852">
    <property type="entry name" value="Transl_elong_P/YeiP_CS"/>
</dbReference>
<dbReference type="EMBL" id="LAZR01000029">
    <property type="protein sequence ID" value="KKO02713.1"/>
    <property type="molecule type" value="Genomic_DNA"/>
</dbReference>
<dbReference type="Gene3D" id="2.30.30.30">
    <property type="match status" value="1"/>
</dbReference>
<dbReference type="CDD" id="cd05794">
    <property type="entry name" value="S1_EF-P_repeat_2"/>
    <property type="match status" value="1"/>
</dbReference>
<dbReference type="GO" id="GO:0005829">
    <property type="term" value="C:cytosol"/>
    <property type="evidence" value="ECO:0007669"/>
    <property type="project" value="UniProtKB-ARBA"/>
</dbReference>
<dbReference type="InterPro" id="IPR014722">
    <property type="entry name" value="Rib_uL2_dom2"/>
</dbReference>
<comment type="caution">
    <text evidence="3">The sequence shown here is derived from an EMBL/GenBank/DDBJ whole genome shotgun (WGS) entry which is preliminary data.</text>
</comment>
<dbReference type="InterPro" id="IPR012340">
    <property type="entry name" value="NA-bd_OB-fold"/>
</dbReference>
<dbReference type="PIRSF" id="PIRSF005901">
    <property type="entry name" value="EF-P"/>
    <property type="match status" value="1"/>
</dbReference>
<dbReference type="FunFam" id="2.40.50.140:FF:000004">
    <property type="entry name" value="Elongation factor P"/>
    <property type="match status" value="1"/>
</dbReference>
<dbReference type="InterPro" id="IPR020599">
    <property type="entry name" value="Transl_elong_fac_P/YeiP"/>
</dbReference>
<dbReference type="GO" id="GO:0043043">
    <property type="term" value="P:peptide biosynthetic process"/>
    <property type="evidence" value="ECO:0007669"/>
    <property type="project" value="InterPro"/>
</dbReference>
<evidence type="ECO:0000256" key="1">
    <source>
        <dbReference type="SAM" id="MobiDB-lite"/>
    </source>
</evidence>
<accession>A0A0F9VRZ7</accession>
<dbReference type="PANTHER" id="PTHR30053">
    <property type="entry name" value="ELONGATION FACTOR P"/>
    <property type="match status" value="1"/>
</dbReference>
<dbReference type="GO" id="GO:0003746">
    <property type="term" value="F:translation elongation factor activity"/>
    <property type="evidence" value="ECO:0007669"/>
    <property type="project" value="TreeGrafter"/>
</dbReference>
<dbReference type="SMART" id="SM00841">
    <property type="entry name" value="Elong-fact-P_C"/>
    <property type="match status" value="1"/>
</dbReference>
<dbReference type="AlphaFoldDB" id="A0A0F9VRZ7"/>
<dbReference type="PROSITE" id="PS01275">
    <property type="entry name" value="EFP"/>
    <property type="match status" value="1"/>
</dbReference>
<feature type="compositionally biased region" description="Basic and acidic residues" evidence="1">
    <location>
        <begin position="85"/>
        <end position="97"/>
    </location>
</feature>
<sequence length="219" mass="24845">MLTYADLKKGVKIILQGEPYEILEAQPLKKAQRRVIIQTRIKNLITGNVISRNFHQNETAEEANLSKTEVKFLFSKEERKQGSGKDRFLFSKEERKQGSGTSSSEKVNRHRYFFCEKDNPAKRFDLTKTQIGPQAQFLKPNQVVSTIIFEDKVISVSLPIKIQLKIIEAPPGIKGNRSQPGTKIATIETGAKINVPLFIKEGDIIEINTETGEYVKRIN</sequence>